<dbReference type="SMART" id="SM01130">
    <property type="entry name" value="DHDPS"/>
    <property type="match status" value="1"/>
</dbReference>
<dbReference type="Pfam" id="PF00701">
    <property type="entry name" value="DHDPS"/>
    <property type="match status" value="1"/>
</dbReference>
<dbReference type="GO" id="GO:0008840">
    <property type="term" value="F:4-hydroxy-tetrahydrodipicolinate synthase activity"/>
    <property type="evidence" value="ECO:0007669"/>
    <property type="project" value="TreeGrafter"/>
</dbReference>
<reference evidence="5 6" key="1">
    <citation type="submission" date="2023-03" db="EMBL/GenBank/DDBJ databases">
        <title>YIM 152171 draft genome.</title>
        <authorList>
            <person name="Yang Z."/>
        </authorList>
    </citation>
    <scope>NUCLEOTIDE SEQUENCE [LARGE SCALE GENOMIC DNA]</scope>
    <source>
        <strain evidence="5 6">YIM 152171</strain>
    </source>
</reference>
<sequence length="300" mass="32378">MTVAWTGVFPALTTCFTAEAEIDEAAMERFCAWQIEAGIDGLIVAGSLGEGSTLSAEEKLSLVRIARAASRGRPVLMTLAESATRRAIELARRAEAAGADGLMVLPPMMYHASDDEACCWFEEIAGATGLPVMVYSNPVAYRIDVRVEMLARLAERCANIVAVKESSDDVRRVIAIRNALGERLAIFAGVDNLALESCVMGADGWVAGLVDAFPHETLAVWRLARAGRIEKALAIYRWFAPLLELDVSPRLVQNIKLAQAMLGVGSEHVRPPRRPLEGAERARVTAVIEKALAARPQLAA</sequence>
<comment type="similarity">
    <text evidence="2">Belongs to the DapA family.</text>
</comment>
<feature type="active site" description="Proton donor/acceptor" evidence="3">
    <location>
        <position position="135"/>
    </location>
</feature>
<dbReference type="CDD" id="cd00408">
    <property type="entry name" value="DHDPS-like"/>
    <property type="match status" value="1"/>
</dbReference>
<dbReference type="SUPFAM" id="SSF51569">
    <property type="entry name" value="Aldolase"/>
    <property type="match status" value="1"/>
</dbReference>
<keyword evidence="6" id="KW-1185">Reference proteome</keyword>
<gene>
    <name evidence="5" type="ORF">PZ740_09940</name>
</gene>
<evidence type="ECO:0000313" key="6">
    <source>
        <dbReference type="Proteomes" id="UP001301140"/>
    </source>
</evidence>
<dbReference type="InterPro" id="IPR002220">
    <property type="entry name" value="DapA-like"/>
</dbReference>
<dbReference type="PANTHER" id="PTHR12128:SF72">
    <property type="entry name" value="DIHYDRODIPICOLINATE SYNTHASE"/>
    <property type="match status" value="1"/>
</dbReference>
<dbReference type="Gene3D" id="3.20.20.70">
    <property type="entry name" value="Aldolase class I"/>
    <property type="match status" value="1"/>
</dbReference>
<comment type="caution">
    <text evidence="5">The sequence shown here is derived from an EMBL/GenBank/DDBJ whole genome shotgun (WGS) entry which is preliminary data.</text>
</comment>
<evidence type="ECO:0000313" key="5">
    <source>
        <dbReference type="EMBL" id="MDF1586701.1"/>
    </source>
</evidence>
<dbReference type="PRINTS" id="PR00146">
    <property type="entry name" value="DHPICSNTHASE"/>
</dbReference>
<keyword evidence="1 2" id="KW-0456">Lyase</keyword>
<feature type="binding site" evidence="4">
    <location>
        <position position="206"/>
    </location>
    <ligand>
        <name>pyruvate</name>
        <dbReference type="ChEBI" id="CHEBI:15361"/>
    </ligand>
</feature>
<evidence type="ECO:0000256" key="4">
    <source>
        <dbReference type="PIRSR" id="PIRSR001365-2"/>
    </source>
</evidence>
<feature type="active site" description="Schiff-base intermediate with substrate" evidence="3">
    <location>
        <position position="164"/>
    </location>
</feature>
<protein>
    <submittedName>
        <fullName evidence="5">Dihydrodipicolinate synthase family protein</fullName>
    </submittedName>
</protein>
<dbReference type="EMBL" id="JARGEQ010000092">
    <property type="protein sequence ID" value="MDF1586701.1"/>
    <property type="molecule type" value="Genomic_DNA"/>
</dbReference>
<evidence type="ECO:0000256" key="3">
    <source>
        <dbReference type="PIRSR" id="PIRSR001365-1"/>
    </source>
</evidence>
<name>A0AAP3XRL0_9PROT</name>
<evidence type="ECO:0000256" key="2">
    <source>
        <dbReference type="PIRNR" id="PIRNR001365"/>
    </source>
</evidence>
<dbReference type="Proteomes" id="UP001301140">
    <property type="component" value="Unassembled WGS sequence"/>
</dbReference>
<dbReference type="PIRSF" id="PIRSF001365">
    <property type="entry name" value="DHDPS"/>
    <property type="match status" value="1"/>
</dbReference>
<dbReference type="RefSeq" id="WP_327789119.1">
    <property type="nucleotide sequence ID" value="NZ_JARGEQ010000092.1"/>
</dbReference>
<proteinExistence type="inferred from homology"/>
<evidence type="ECO:0000256" key="1">
    <source>
        <dbReference type="ARBA" id="ARBA00023239"/>
    </source>
</evidence>
<accession>A0AAP3XRL0</accession>
<dbReference type="AlphaFoldDB" id="A0AAP3XRL0"/>
<organism evidence="5 6">
    <name type="scientific">Marinimicrococcus flavescens</name>
    <dbReference type="NCBI Taxonomy" id="3031815"/>
    <lineage>
        <taxon>Bacteria</taxon>
        <taxon>Pseudomonadati</taxon>
        <taxon>Pseudomonadota</taxon>
        <taxon>Alphaproteobacteria</taxon>
        <taxon>Geminicoccales</taxon>
        <taxon>Geminicoccaceae</taxon>
        <taxon>Marinimicrococcus</taxon>
    </lineage>
</organism>
<dbReference type="PANTHER" id="PTHR12128">
    <property type="entry name" value="DIHYDRODIPICOLINATE SYNTHASE"/>
    <property type="match status" value="1"/>
</dbReference>
<dbReference type="InterPro" id="IPR013785">
    <property type="entry name" value="Aldolase_TIM"/>
</dbReference>